<feature type="transmembrane region" description="Helical" evidence="2">
    <location>
        <begin position="30"/>
        <end position="47"/>
    </location>
</feature>
<keyword evidence="4" id="KW-1185">Reference proteome</keyword>
<feature type="region of interest" description="Disordered" evidence="1">
    <location>
        <begin position="66"/>
        <end position="91"/>
    </location>
</feature>
<proteinExistence type="predicted"/>
<name>A0AAE1DYT3_9GAST</name>
<evidence type="ECO:0000313" key="3">
    <source>
        <dbReference type="EMBL" id="KAK3787742.1"/>
    </source>
</evidence>
<keyword evidence="2" id="KW-0812">Transmembrane</keyword>
<accession>A0AAE1DYT3</accession>
<evidence type="ECO:0000256" key="2">
    <source>
        <dbReference type="SAM" id="Phobius"/>
    </source>
</evidence>
<dbReference type="AlphaFoldDB" id="A0AAE1DYT3"/>
<sequence length="260" mass="29558">METPLIGVGGPSTSGLTMQWVARGEVRLPVRYIYLAVIVLLSAYFLAREISNVGSRRRQNGCTGLREDLLHQKSPPVRGDQQDQHDQQAMQNEIHGRSERVCWRKPTQTTYCPHCFQPAAYRLSKKLQPVSHSSLSFPRGPPFLFQPRNTRQQRSVDDYLITPWAVCRPHWRCPYLLAIQLSIAGDVERRLAVRSTWGSVAKTQTWPHTLINGGVQVGWNSQISSKSSLNYIYLMWIMHCLHNSPALSLSSLIFLSSQAY</sequence>
<dbReference type="Proteomes" id="UP001283361">
    <property type="component" value="Unassembled WGS sequence"/>
</dbReference>
<organism evidence="3 4">
    <name type="scientific">Elysia crispata</name>
    <name type="common">lettuce slug</name>
    <dbReference type="NCBI Taxonomy" id="231223"/>
    <lineage>
        <taxon>Eukaryota</taxon>
        <taxon>Metazoa</taxon>
        <taxon>Spiralia</taxon>
        <taxon>Lophotrochozoa</taxon>
        <taxon>Mollusca</taxon>
        <taxon>Gastropoda</taxon>
        <taxon>Heterobranchia</taxon>
        <taxon>Euthyneura</taxon>
        <taxon>Panpulmonata</taxon>
        <taxon>Sacoglossa</taxon>
        <taxon>Placobranchoidea</taxon>
        <taxon>Plakobranchidae</taxon>
        <taxon>Elysia</taxon>
    </lineage>
</organism>
<dbReference type="EMBL" id="JAWDGP010001842">
    <property type="protein sequence ID" value="KAK3787742.1"/>
    <property type="molecule type" value="Genomic_DNA"/>
</dbReference>
<gene>
    <name evidence="3" type="ORF">RRG08_013230</name>
</gene>
<evidence type="ECO:0008006" key="5">
    <source>
        <dbReference type="Google" id="ProtNLM"/>
    </source>
</evidence>
<reference evidence="3" key="1">
    <citation type="journal article" date="2023" name="G3 (Bethesda)">
        <title>A reference genome for the long-term kleptoplast-retaining sea slug Elysia crispata morphotype clarki.</title>
        <authorList>
            <person name="Eastman K.E."/>
            <person name="Pendleton A.L."/>
            <person name="Shaikh M.A."/>
            <person name="Suttiyut T."/>
            <person name="Ogas R."/>
            <person name="Tomko P."/>
            <person name="Gavelis G."/>
            <person name="Widhalm J.R."/>
            <person name="Wisecaver J.H."/>
        </authorList>
    </citation>
    <scope>NUCLEOTIDE SEQUENCE</scope>
    <source>
        <strain evidence="3">ECLA1</strain>
    </source>
</reference>
<keyword evidence="2" id="KW-0472">Membrane</keyword>
<keyword evidence="2" id="KW-1133">Transmembrane helix</keyword>
<evidence type="ECO:0000313" key="4">
    <source>
        <dbReference type="Proteomes" id="UP001283361"/>
    </source>
</evidence>
<comment type="caution">
    <text evidence="3">The sequence shown here is derived from an EMBL/GenBank/DDBJ whole genome shotgun (WGS) entry which is preliminary data.</text>
</comment>
<evidence type="ECO:0000256" key="1">
    <source>
        <dbReference type="SAM" id="MobiDB-lite"/>
    </source>
</evidence>
<protein>
    <recommendedName>
        <fullName evidence="5">Hexosyltransferase</fullName>
    </recommendedName>
</protein>